<dbReference type="AlphaFoldDB" id="A0AA38IR49"/>
<keyword evidence="1 6" id="KW-0547">Nucleotide-binding</keyword>
<dbReference type="PANTHER" id="PTHR24031">
    <property type="entry name" value="RNA HELICASE"/>
    <property type="match status" value="1"/>
</dbReference>
<organism evidence="11 12">
    <name type="scientific">Zophobas morio</name>
    <dbReference type="NCBI Taxonomy" id="2755281"/>
    <lineage>
        <taxon>Eukaryota</taxon>
        <taxon>Metazoa</taxon>
        <taxon>Ecdysozoa</taxon>
        <taxon>Arthropoda</taxon>
        <taxon>Hexapoda</taxon>
        <taxon>Insecta</taxon>
        <taxon>Pterygota</taxon>
        <taxon>Neoptera</taxon>
        <taxon>Endopterygota</taxon>
        <taxon>Coleoptera</taxon>
        <taxon>Polyphaga</taxon>
        <taxon>Cucujiformia</taxon>
        <taxon>Tenebrionidae</taxon>
        <taxon>Zophobas</taxon>
    </lineage>
</organism>
<evidence type="ECO:0000256" key="4">
    <source>
        <dbReference type="ARBA" id="ARBA00022840"/>
    </source>
</evidence>
<dbReference type="InterPro" id="IPR014001">
    <property type="entry name" value="Helicase_ATP-bd"/>
</dbReference>
<dbReference type="SUPFAM" id="SSF52540">
    <property type="entry name" value="P-loop containing nucleoside triphosphate hydrolases"/>
    <property type="match status" value="1"/>
</dbReference>
<dbReference type="InterPro" id="IPR000629">
    <property type="entry name" value="RNA-helicase_DEAD-box_CS"/>
</dbReference>
<dbReference type="PROSITE" id="PS00039">
    <property type="entry name" value="DEAD_ATP_HELICASE"/>
    <property type="match status" value="1"/>
</dbReference>
<keyword evidence="3 6" id="KW-0347">Helicase</keyword>
<dbReference type="CDD" id="cd18787">
    <property type="entry name" value="SF2_C_DEAD"/>
    <property type="match status" value="1"/>
</dbReference>
<protein>
    <recommendedName>
        <fullName evidence="7">ATP-dependent RNA helicase</fullName>
        <ecNumber evidence="7">3.6.4.13</ecNumber>
    </recommendedName>
</protein>
<keyword evidence="5 7" id="KW-0694">RNA-binding</keyword>
<dbReference type="InterPro" id="IPR001650">
    <property type="entry name" value="Helicase_C-like"/>
</dbReference>
<dbReference type="Pfam" id="PF00271">
    <property type="entry name" value="Helicase_C"/>
    <property type="match status" value="1"/>
</dbReference>
<keyword evidence="12" id="KW-1185">Reference proteome</keyword>
<dbReference type="EC" id="3.6.4.13" evidence="7"/>
<dbReference type="PROSITE" id="PS51194">
    <property type="entry name" value="HELICASE_CTER"/>
    <property type="match status" value="1"/>
</dbReference>
<dbReference type="InterPro" id="IPR027417">
    <property type="entry name" value="P-loop_NTPase"/>
</dbReference>
<dbReference type="InterPro" id="IPR011545">
    <property type="entry name" value="DEAD/DEAH_box_helicase_dom"/>
</dbReference>
<name>A0AA38IR49_9CUCU</name>
<evidence type="ECO:0000259" key="9">
    <source>
        <dbReference type="PROSITE" id="PS51192"/>
    </source>
</evidence>
<reference evidence="11" key="1">
    <citation type="journal article" date="2023" name="G3 (Bethesda)">
        <title>Whole genome assemblies of Zophobas morio and Tenebrio molitor.</title>
        <authorList>
            <person name="Kaur S."/>
            <person name="Stinson S.A."/>
            <person name="diCenzo G.C."/>
        </authorList>
    </citation>
    <scope>NUCLEOTIDE SEQUENCE</scope>
    <source>
        <strain evidence="11">QUZm001</strain>
    </source>
</reference>
<dbReference type="CDD" id="cd17956">
    <property type="entry name" value="DEADc_DDX51"/>
    <property type="match status" value="1"/>
</dbReference>
<comment type="function">
    <text evidence="7">RNA helicase.</text>
</comment>
<dbReference type="GO" id="GO:0003724">
    <property type="term" value="F:RNA helicase activity"/>
    <property type="evidence" value="ECO:0007669"/>
    <property type="project" value="UniProtKB-EC"/>
</dbReference>
<feature type="domain" description="Helicase ATP-binding" evidence="9">
    <location>
        <begin position="171"/>
        <end position="368"/>
    </location>
</feature>
<dbReference type="PROSITE" id="PS51192">
    <property type="entry name" value="HELICASE_ATP_BIND_1"/>
    <property type="match status" value="1"/>
</dbReference>
<dbReference type="Pfam" id="PF00270">
    <property type="entry name" value="DEAD"/>
    <property type="match status" value="1"/>
</dbReference>
<feature type="domain" description="Helicase C-terminal" evidence="10">
    <location>
        <begin position="389"/>
        <end position="549"/>
    </location>
</feature>
<dbReference type="Proteomes" id="UP001168821">
    <property type="component" value="Unassembled WGS sequence"/>
</dbReference>
<comment type="similarity">
    <text evidence="6">Belongs to the DEAD box helicase family.</text>
</comment>
<comment type="caution">
    <text evidence="11">The sequence shown here is derived from an EMBL/GenBank/DDBJ whole genome shotgun (WGS) entry which is preliminary data.</text>
</comment>
<evidence type="ECO:0000256" key="2">
    <source>
        <dbReference type="ARBA" id="ARBA00022801"/>
    </source>
</evidence>
<evidence type="ECO:0000256" key="1">
    <source>
        <dbReference type="ARBA" id="ARBA00022741"/>
    </source>
</evidence>
<comment type="catalytic activity">
    <reaction evidence="7">
        <text>ATP + H2O = ADP + phosphate + H(+)</text>
        <dbReference type="Rhea" id="RHEA:13065"/>
        <dbReference type="ChEBI" id="CHEBI:15377"/>
        <dbReference type="ChEBI" id="CHEBI:15378"/>
        <dbReference type="ChEBI" id="CHEBI:30616"/>
        <dbReference type="ChEBI" id="CHEBI:43474"/>
        <dbReference type="ChEBI" id="CHEBI:456216"/>
        <dbReference type="EC" id="3.6.4.13"/>
    </reaction>
</comment>
<dbReference type="SMART" id="SM00487">
    <property type="entry name" value="DEXDc"/>
    <property type="match status" value="1"/>
</dbReference>
<gene>
    <name evidence="11" type="ORF">Zmor_004806</name>
</gene>
<evidence type="ECO:0000256" key="8">
    <source>
        <dbReference type="SAM" id="MobiDB-lite"/>
    </source>
</evidence>
<evidence type="ECO:0000256" key="3">
    <source>
        <dbReference type="ARBA" id="ARBA00022806"/>
    </source>
</evidence>
<evidence type="ECO:0000256" key="6">
    <source>
        <dbReference type="RuleBase" id="RU000492"/>
    </source>
</evidence>
<evidence type="ECO:0000259" key="10">
    <source>
        <dbReference type="PROSITE" id="PS51194"/>
    </source>
</evidence>
<dbReference type="SMART" id="SM00490">
    <property type="entry name" value="HELICc"/>
    <property type="match status" value="1"/>
</dbReference>
<evidence type="ECO:0000313" key="12">
    <source>
        <dbReference type="Proteomes" id="UP001168821"/>
    </source>
</evidence>
<evidence type="ECO:0000313" key="11">
    <source>
        <dbReference type="EMBL" id="KAJ3660355.1"/>
    </source>
</evidence>
<keyword evidence="2 6" id="KW-0378">Hydrolase</keyword>
<accession>A0AA38IR49</accession>
<feature type="compositionally biased region" description="Basic and acidic residues" evidence="8">
    <location>
        <begin position="8"/>
        <end position="31"/>
    </location>
</feature>
<dbReference type="GO" id="GO:0005524">
    <property type="term" value="F:ATP binding"/>
    <property type="evidence" value="ECO:0007669"/>
    <property type="project" value="UniProtKB-UniRule"/>
</dbReference>
<dbReference type="GO" id="GO:0016787">
    <property type="term" value="F:hydrolase activity"/>
    <property type="evidence" value="ECO:0007669"/>
    <property type="project" value="UniProtKB-KW"/>
</dbReference>
<comment type="domain">
    <text evidence="7">The Q motif is unique to and characteristic of the DEAD box family of RNA helicases and controls ATP binding and hydrolysis.</text>
</comment>
<dbReference type="EMBL" id="JALNTZ010000002">
    <property type="protein sequence ID" value="KAJ3660355.1"/>
    <property type="molecule type" value="Genomic_DNA"/>
</dbReference>
<proteinExistence type="inferred from homology"/>
<dbReference type="GO" id="GO:0003723">
    <property type="term" value="F:RNA binding"/>
    <property type="evidence" value="ECO:0007669"/>
    <property type="project" value="UniProtKB-UniRule"/>
</dbReference>
<evidence type="ECO:0000256" key="5">
    <source>
        <dbReference type="ARBA" id="ARBA00022884"/>
    </source>
</evidence>
<dbReference type="Gene3D" id="3.40.50.300">
    <property type="entry name" value="P-loop containing nucleotide triphosphate hydrolases"/>
    <property type="match status" value="2"/>
</dbReference>
<feature type="compositionally biased region" description="Basic and acidic residues" evidence="8">
    <location>
        <begin position="41"/>
        <end position="60"/>
    </location>
</feature>
<feature type="region of interest" description="Disordered" evidence="8">
    <location>
        <begin position="1"/>
        <end position="86"/>
    </location>
</feature>
<keyword evidence="4 6" id="KW-0067">ATP-binding</keyword>
<evidence type="ECO:0000256" key="7">
    <source>
        <dbReference type="RuleBase" id="RU365068"/>
    </source>
</evidence>
<sequence>MELFVINRHGEEKPEITKEEEKEKLDKILKRVERKKQQRIRQREREKEKRRTLKPEEKPQTDPQIDSQEYEPTEEPRTKVQKPAEPNVDLSSFTILGATTSTKKTKANRVLPQWLTNPAVISSDLQTLTAKVSKMKQLDKSIRNQLKSNGIKYFFPVQAEVIPYLLQSQKETDIMFPRDICVSAPTGSGKTLAFVLPVIQALKKHTTRKIRALVLLPTQDLAEQVFKSFKQYTQDTALEVGLITGKHLFTIEQKQLGYVSPSFGYVSKIDVLVCTAGRLVGHLKSTEGFTLSSLEFLIIDEADRVLETVQDDWLYHLEKHISRVQNRKVLNLCTLQKQRSPQKLLFSATLTQDPEKIEKLSLFQPKLFSCVVDSNHAEDSGGKYTTPHELTEKYVLCSKDLKPLVLYTFIKREGLTKTIVFTHSVETTHRLKILLQGLFKSKLKVEEVSSSLRGKSRDGLIASFTKGEIDVLICTDFLARGIDLAGVRCVVSYSAPKYLKTYIHRVGRTARAGESGLAVTLVHNEQLTAFKTLLKKEIDEVKVDEEELETLGKKYKKALSKLKETVGKEEKEGRNSVILKKKAVKKRKTKVNQAKSAE</sequence>